<gene>
    <name evidence="2" type="ORF">A8V01_00085</name>
</gene>
<name>A0A2K2G6I8_9SPHN</name>
<sequence>MSAGDAEALYTKRYRQYATGETGLAAYDTLAPLPGVRKWHPLPAGRSIPQAALAKARDYAAANNSSAFMVWHRGRLVEQSYFGGVRDDTPIISKSLSKPLAVIAVGRAIAKGHIASLDQPMADFITEWRGTPRAAITIRQVLGMRSGLLPQGVASDPADILNRAYLHPYHDRIIIDEYPLVDTPGSRYEYSNANGELIAPLIERATGKPFADWIAREVLAPIGARGGQIWMNRAGGTPHSGCCALMPAETYLRLGILLARDGVWEGRRLLPNGFVRAMTTPTEQNPHAGLGVYIGSPYAEWRGPANPDVTFGRSFHSAPYAAPDLFLFDGNTNQVVYIVPSRQLVILRTGERPPTKPVWDNAMLPNILLHALGADDQAGASGK</sequence>
<evidence type="ECO:0000313" key="3">
    <source>
        <dbReference type="Proteomes" id="UP000236327"/>
    </source>
</evidence>
<accession>A0A2K2G6I8</accession>
<feature type="domain" description="Beta-lactamase-related" evidence="1">
    <location>
        <begin position="65"/>
        <end position="347"/>
    </location>
</feature>
<dbReference type="InterPro" id="IPR001466">
    <property type="entry name" value="Beta-lactam-related"/>
</dbReference>
<dbReference type="InterPro" id="IPR012338">
    <property type="entry name" value="Beta-lactam/transpept-like"/>
</dbReference>
<dbReference type="Pfam" id="PF00144">
    <property type="entry name" value="Beta-lactamase"/>
    <property type="match status" value="1"/>
</dbReference>
<dbReference type="InterPro" id="IPR050789">
    <property type="entry name" value="Diverse_Enzym_Activities"/>
</dbReference>
<dbReference type="SUPFAM" id="SSF56601">
    <property type="entry name" value="beta-lactamase/transpeptidase-like"/>
    <property type="match status" value="1"/>
</dbReference>
<dbReference type="PANTHER" id="PTHR43283:SF7">
    <property type="entry name" value="BETA-LACTAMASE-RELATED DOMAIN-CONTAINING PROTEIN"/>
    <property type="match status" value="1"/>
</dbReference>
<reference evidence="2 3" key="1">
    <citation type="submission" date="2016-05" db="EMBL/GenBank/DDBJ databases">
        <title>Complete genome sequence of Novosphingobium guangzhouense SA925(T).</title>
        <authorList>
            <person name="Sha S."/>
        </authorList>
    </citation>
    <scope>NUCLEOTIDE SEQUENCE [LARGE SCALE GENOMIC DNA]</scope>
    <source>
        <strain evidence="2 3">SA925</strain>
    </source>
</reference>
<dbReference type="Proteomes" id="UP000236327">
    <property type="component" value="Unassembled WGS sequence"/>
</dbReference>
<protein>
    <recommendedName>
        <fullName evidence="1">Beta-lactamase-related domain-containing protein</fullName>
    </recommendedName>
</protein>
<keyword evidence="3" id="KW-1185">Reference proteome</keyword>
<evidence type="ECO:0000313" key="2">
    <source>
        <dbReference type="EMBL" id="PNU06639.1"/>
    </source>
</evidence>
<dbReference type="EMBL" id="LYMM01000001">
    <property type="protein sequence ID" value="PNU06639.1"/>
    <property type="molecule type" value="Genomic_DNA"/>
</dbReference>
<dbReference type="PANTHER" id="PTHR43283">
    <property type="entry name" value="BETA-LACTAMASE-RELATED"/>
    <property type="match status" value="1"/>
</dbReference>
<proteinExistence type="predicted"/>
<dbReference type="AlphaFoldDB" id="A0A2K2G6I8"/>
<dbReference type="Gene3D" id="3.40.710.10">
    <property type="entry name" value="DD-peptidase/beta-lactamase superfamily"/>
    <property type="match status" value="1"/>
</dbReference>
<organism evidence="2 3">
    <name type="scientific">Novosphingobium guangzhouense</name>
    <dbReference type="NCBI Taxonomy" id="1850347"/>
    <lineage>
        <taxon>Bacteria</taxon>
        <taxon>Pseudomonadati</taxon>
        <taxon>Pseudomonadota</taxon>
        <taxon>Alphaproteobacteria</taxon>
        <taxon>Sphingomonadales</taxon>
        <taxon>Sphingomonadaceae</taxon>
        <taxon>Novosphingobium</taxon>
    </lineage>
</organism>
<comment type="caution">
    <text evidence="2">The sequence shown here is derived from an EMBL/GenBank/DDBJ whole genome shotgun (WGS) entry which is preliminary data.</text>
</comment>
<evidence type="ECO:0000259" key="1">
    <source>
        <dbReference type="Pfam" id="PF00144"/>
    </source>
</evidence>